<name>A0ACB9D6N0_9ASTR</name>
<organism evidence="1 2">
    <name type="scientific">Smallanthus sonchifolius</name>
    <dbReference type="NCBI Taxonomy" id="185202"/>
    <lineage>
        <taxon>Eukaryota</taxon>
        <taxon>Viridiplantae</taxon>
        <taxon>Streptophyta</taxon>
        <taxon>Embryophyta</taxon>
        <taxon>Tracheophyta</taxon>
        <taxon>Spermatophyta</taxon>
        <taxon>Magnoliopsida</taxon>
        <taxon>eudicotyledons</taxon>
        <taxon>Gunneridae</taxon>
        <taxon>Pentapetalae</taxon>
        <taxon>asterids</taxon>
        <taxon>campanulids</taxon>
        <taxon>Asterales</taxon>
        <taxon>Asteraceae</taxon>
        <taxon>Asteroideae</taxon>
        <taxon>Heliantheae alliance</taxon>
        <taxon>Millerieae</taxon>
        <taxon>Smallanthus</taxon>
    </lineage>
</organism>
<proteinExistence type="predicted"/>
<accession>A0ACB9D6N0</accession>
<sequence length="75" mass="8469">MKVFIELLGRGWSGIDANDVELSKAEALSTKFEYRSIKDVESEVDVLSETDAPEIDRNVVVSSEQWTFDEETRAS</sequence>
<evidence type="ECO:0000313" key="2">
    <source>
        <dbReference type="Proteomes" id="UP001056120"/>
    </source>
</evidence>
<dbReference type="EMBL" id="CM042037">
    <property type="protein sequence ID" value="KAI3742171.1"/>
    <property type="molecule type" value="Genomic_DNA"/>
</dbReference>
<gene>
    <name evidence="1" type="ORF">L1987_59851</name>
</gene>
<reference evidence="1 2" key="2">
    <citation type="journal article" date="2022" name="Mol. Ecol. Resour.">
        <title>The genomes of chicory, endive, great burdock and yacon provide insights into Asteraceae paleo-polyploidization history and plant inulin production.</title>
        <authorList>
            <person name="Fan W."/>
            <person name="Wang S."/>
            <person name="Wang H."/>
            <person name="Wang A."/>
            <person name="Jiang F."/>
            <person name="Liu H."/>
            <person name="Zhao H."/>
            <person name="Xu D."/>
            <person name="Zhang Y."/>
        </authorList>
    </citation>
    <scope>NUCLEOTIDE SEQUENCE [LARGE SCALE GENOMIC DNA]</scope>
    <source>
        <strain evidence="2">cv. Yunnan</strain>
        <tissue evidence="1">Leaves</tissue>
    </source>
</reference>
<protein>
    <submittedName>
        <fullName evidence="1">Uncharacterized protein</fullName>
    </submittedName>
</protein>
<reference evidence="2" key="1">
    <citation type="journal article" date="2022" name="Mol. Ecol. Resour.">
        <title>The genomes of chicory, endive, great burdock and yacon provide insights into Asteraceae palaeo-polyploidization history and plant inulin production.</title>
        <authorList>
            <person name="Fan W."/>
            <person name="Wang S."/>
            <person name="Wang H."/>
            <person name="Wang A."/>
            <person name="Jiang F."/>
            <person name="Liu H."/>
            <person name="Zhao H."/>
            <person name="Xu D."/>
            <person name="Zhang Y."/>
        </authorList>
    </citation>
    <scope>NUCLEOTIDE SEQUENCE [LARGE SCALE GENOMIC DNA]</scope>
    <source>
        <strain evidence="2">cv. Yunnan</strain>
    </source>
</reference>
<evidence type="ECO:0000313" key="1">
    <source>
        <dbReference type="EMBL" id="KAI3742171.1"/>
    </source>
</evidence>
<dbReference type="Proteomes" id="UP001056120">
    <property type="component" value="Linkage Group LG20"/>
</dbReference>
<comment type="caution">
    <text evidence="1">The sequence shown here is derived from an EMBL/GenBank/DDBJ whole genome shotgun (WGS) entry which is preliminary data.</text>
</comment>
<keyword evidence="2" id="KW-1185">Reference proteome</keyword>